<dbReference type="GO" id="GO:0006281">
    <property type="term" value="P:DNA repair"/>
    <property type="evidence" value="ECO:0007669"/>
    <property type="project" value="UniProtKB-KW"/>
</dbReference>
<evidence type="ECO:0000256" key="10">
    <source>
        <dbReference type="SAM" id="Coils"/>
    </source>
</evidence>
<dbReference type="InterPro" id="IPR003395">
    <property type="entry name" value="RecF/RecN/SMC_N"/>
</dbReference>
<evidence type="ECO:0000313" key="12">
    <source>
        <dbReference type="EMBL" id="HIW80207.1"/>
    </source>
</evidence>
<evidence type="ECO:0000256" key="5">
    <source>
        <dbReference type="ARBA" id="ARBA00022763"/>
    </source>
</evidence>
<evidence type="ECO:0000256" key="4">
    <source>
        <dbReference type="ARBA" id="ARBA00022741"/>
    </source>
</evidence>
<dbReference type="GO" id="GO:0005524">
    <property type="term" value="F:ATP binding"/>
    <property type="evidence" value="ECO:0007669"/>
    <property type="project" value="UniProtKB-KW"/>
</dbReference>
<sequence>MLQSLHVKNLALMEETEVEFGRGLNILTGETGAGKSLLMGSVNLALGGKFEKEMLRKGAQSALVELIFSGDERVQEKLREMDLEPSEDGSVVISRRMQVGKSVCRINGETVTARQVKELAELLIDIHGQHEHQSLLNKKKHMEILDAFCGAEFDALAKETKEAYSLCHTLQKRLDEESMDEETRRREQTLAEFELKEIEEARLVPGEDEALEQEYRRMINSKKIAENLAESYQYTCNESESGAGSSLSRALRALRSVSSYDPRLEELERQLEEIDSLLADYNRDVSEYIDDSEFDQEDFQRTEERLNTLNRLKGKYGASIEEVLSYGDSRKELLEKLSDYDAYKAQLEKELAQAREVLQKACGRLTKLRKKNALLLQEQLREALVNLNFLTVQFEILVESAKQLTPQGGDEVSFLISTNPGESLKPLNQVASGGELSRIMLAIKTVLAGKDDIDTLIFDEIDAGISGKTAWRVSEQLDTVAHGHQVICITHLPQIAAMADTHFVIEKSSVEDNTITDIRKLDEEEGLSELARLLGGDTLTEAALSNAREMRAQALAHKN</sequence>
<comment type="caution">
    <text evidence="12">The sequence shown here is derived from an EMBL/GenBank/DDBJ whole genome shotgun (WGS) entry which is preliminary data.</text>
</comment>
<keyword evidence="10" id="KW-0175">Coiled coil</keyword>
<dbReference type="GO" id="GO:0009432">
    <property type="term" value="P:SOS response"/>
    <property type="evidence" value="ECO:0007669"/>
    <property type="project" value="TreeGrafter"/>
</dbReference>
<keyword evidence="6" id="KW-0067">ATP-binding</keyword>
<dbReference type="Proteomes" id="UP000824265">
    <property type="component" value="Unassembled WGS sequence"/>
</dbReference>
<dbReference type="CDD" id="cd03241">
    <property type="entry name" value="ABC_RecN"/>
    <property type="match status" value="2"/>
</dbReference>
<evidence type="ECO:0000256" key="7">
    <source>
        <dbReference type="ARBA" id="ARBA00023204"/>
    </source>
</evidence>
<dbReference type="EMBL" id="DXGH01000007">
    <property type="protein sequence ID" value="HIW80207.1"/>
    <property type="molecule type" value="Genomic_DNA"/>
</dbReference>
<reference evidence="12" key="2">
    <citation type="submission" date="2021-04" db="EMBL/GenBank/DDBJ databases">
        <authorList>
            <person name="Gilroy R."/>
        </authorList>
    </citation>
    <scope>NUCLEOTIDE SEQUENCE</scope>
    <source>
        <strain evidence="12">CHK195-6426</strain>
    </source>
</reference>
<evidence type="ECO:0000256" key="3">
    <source>
        <dbReference type="ARBA" id="ARBA00021315"/>
    </source>
</evidence>
<dbReference type="Gene3D" id="3.40.50.300">
    <property type="entry name" value="P-loop containing nucleotide triphosphate hydrolases"/>
    <property type="match status" value="2"/>
</dbReference>
<reference evidence="12" key="1">
    <citation type="journal article" date="2021" name="PeerJ">
        <title>Extensive microbial diversity within the chicken gut microbiome revealed by metagenomics and culture.</title>
        <authorList>
            <person name="Gilroy R."/>
            <person name="Ravi A."/>
            <person name="Getino M."/>
            <person name="Pursley I."/>
            <person name="Horton D.L."/>
            <person name="Alikhan N.F."/>
            <person name="Baker D."/>
            <person name="Gharbi K."/>
            <person name="Hall N."/>
            <person name="Watson M."/>
            <person name="Adriaenssens E.M."/>
            <person name="Foster-Nyarko E."/>
            <person name="Jarju S."/>
            <person name="Secka A."/>
            <person name="Antonio M."/>
            <person name="Oren A."/>
            <person name="Chaudhuri R.R."/>
            <person name="La Ragione R."/>
            <person name="Hildebrand F."/>
            <person name="Pallen M.J."/>
        </authorList>
    </citation>
    <scope>NUCLEOTIDE SEQUENCE</scope>
    <source>
        <strain evidence="12">CHK195-6426</strain>
    </source>
</reference>
<protein>
    <recommendedName>
        <fullName evidence="3 9">DNA repair protein RecN</fullName>
    </recommendedName>
    <alternativeName>
        <fullName evidence="8 9">Recombination protein N</fullName>
    </alternativeName>
</protein>
<organism evidence="12 13">
    <name type="scientific">Candidatus Acetatifactor stercoripullorum</name>
    <dbReference type="NCBI Taxonomy" id="2838414"/>
    <lineage>
        <taxon>Bacteria</taxon>
        <taxon>Bacillati</taxon>
        <taxon>Bacillota</taxon>
        <taxon>Clostridia</taxon>
        <taxon>Lachnospirales</taxon>
        <taxon>Lachnospiraceae</taxon>
        <taxon>Acetatifactor</taxon>
    </lineage>
</organism>
<proteinExistence type="inferred from homology"/>
<dbReference type="SUPFAM" id="SSF52540">
    <property type="entry name" value="P-loop containing nucleoside triphosphate hydrolases"/>
    <property type="match status" value="2"/>
</dbReference>
<dbReference type="GO" id="GO:0006310">
    <property type="term" value="P:DNA recombination"/>
    <property type="evidence" value="ECO:0007669"/>
    <property type="project" value="InterPro"/>
</dbReference>
<comment type="similarity">
    <text evidence="2 9">Belongs to the RecN family.</text>
</comment>
<name>A0A9D1R3B9_9FIRM</name>
<dbReference type="InterPro" id="IPR004604">
    <property type="entry name" value="DNA_recomb/repair_RecN"/>
</dbReference>
<dbReference type="Pfam" id="PF02463">
    <property type="entry name" value="SMC_N"/>
    <property type="match status" value="1"/>
</dbReference>
<evidence type="ECO:0000256" key="9">
    <source>
        <dbReference type="PIRNR" id="PIRNR003128"/>
    </source>
</evidence>
<dbReference type="RefSeq" id="WP_318704458.1">
    <property type="nucleotide sequence ID" value="NZ_CALWMU010000019.1"/>
</dbReference>
<dbReference type="PANTHER" id="PTHR11059">
    <property type="entry name" value="DNA REPAIR PROTEIN RECN"/>
    <property type="match status" value="1"/>
</dbReference>
<dbReference type="InterPro" id="IPR027417">
    <property type="entry name" value="P-loop_NTPase"/>
</dbReference>
<accession>A0A9D1R3B9</accession>
<keyword evidence="7 9" id="KW-0234">DNA repair</keyword>
<dbReference type="PANTHER" id="PTHR11059:SF0">
    <property type="entry name" value="DNA REPAIR PROTEIN RECN"/>
    <property type="match status" value="1"/>
</dbReference>
<dbReference type="AlphaFoldDB" id="A0A9D1R3B9"/>
<dbReference type="FunFam" id="3.40.50.300:FF:000356">
    <property type="entry name" value="DNA repair protein RecN"/>
    <property type="match status" value="1"/>
</dbReference>
<evidence type="ECO:0000256" key="8">
    <source>
        <dbReference type="ARBA" id="ARBA00033408"/>
    </source>
</evidence>
<dbReference type="GO" id="GO:0043590">
    <property type="term" value="C:bacterial nucleoid"/>
    <property type="evidence" value="ECO:0007669"/>
    <property type="project" value="TreeGrafter"/>
</dbReference>
<evidence type="ECO:0000256" key="2">
    <source>
        <dbReference type="ARBA" id="ARBA00009441"/>
    </source>
</evidence>
<evidence type="ECO:0000256" key="1">
    <source>
        <dbReference type="ARBA" id="ARBA00003618"/>
    </source>
</evidence>
<evidence type="ECO:0000256" key="6">
    <source>
        <dbReference type="ARBA" id="ARBA00022840"/>
    </source>
</evidence>
<evidence type="ECO:0000313" key="13">
    <source>
        <dbReference type="Proteomes" id="UP000824265"/>
    </source>
</evidence>
<feature type="domain" description="RecF/RecN/SMC N-terminal" evidence="11">
    <location>
        <begin position="2"/>
        <end position="507"/>
    </location>
</feature>
<keyword evidence="4" id="KW-0547">Nucleotide-binding</keyword>
<evidence type="ECO:0000259" key="11">
    <source>
        <dbReference type="Pfam" id="PF02463"/>
    </source>
</evidence>
<dbReference type="NCBIfam" id="TIGR00634">
    <property type="entry name" value="recN"/>
    <property type="match status" value="1"/>
</dbReference>
<dbReference type="PIRSF" id="PIRSF003128">
    <property type="entry name" value="RecN"/>
    <property type="match status" value="1"/>
</dbReference>
<feature type="coiled-coil region" evidence="10">
    <location>
        <begin position="330"/>
        <end position="371"/>
    </location>
</feature>
<comment type="function">
    <text evidence="1 9">May be involved in recombinational repair of damaged DNA.</text>
</comment>
<gene>
    <name evidence="12" type="primary">recN</name>
    <name evidence="12" type="ORF">H9742_01550</name>
</gene>
<keyword evidence="5 9" id="KW-0227">DNA damage</keyword>